<dbReference type="EMBL" id="JYDI01004211">
    <property type="protein sequence ID" value="KRY07136.1"/>
    <property type="molecule type" value="Genomic_DNA"/>
</dbReference>
<sequence length="93" mass="10659">MESTSYAIFLCTRHNVAGNFFTNTTSSLGNRLKIISFRYSQGFWWMCSTSSPNDVTGQWNHLCAIPCAVATTVRFSAFENKFHHHFFDLKRGL</sequence>
<gene>
    <name evidence="1" type="ORF">T03_15250</name>
</gene>
<accession>A0A0V0Z3S1</accession>
<dbReference type="Proteomes" id="UP000054653">
    <property type="component" value="Unassembled WGS sequence"/>
</dbReference>
<reference evidence="1 2" key="1">
    <citation type="submission" date="2015-01" db="EMBL/GenBank/DDBJ databases">
        <title>Evolution of Trichinella species and genotypes.</title>
        <authorList>
            <person name="Korhonen P.K."/>
            <person name="Edoardo P."/>
            <person name="Giuseppe L.R."/>
            <person name="Gasser R.B."/>
        </authorList>
    </citation>
    <scope>NUCLEOTIDE SEQUENCE [LARGE SCALE GENOMIC DNA]</scope>
    <source>
        <strain evidence="1">ISS120</strain>
    </source>
</reference>
<evidence type="ECO:0000313" key="1">
    <source>
        <dbReference type="EMBL" id="KRY07136.1"/>
    </source>
</evidence>
<dbReference type="AlphaFoldDB" id="A0A0V0Z3S1"/>
<proteinExistence type="predicted"/>
<organism evidence="1 2">
    <name type="scientific">Trichinella britovi</name>
    <name type="common">Parasitic roundworm</name>
    <dbReference type="NCBI Taxonomy" id="45882"/>
    <lineage>
        <taxon>Eukaryota</taxon>
        <taxon>Metazoa</taxon>
        <taxon>Ecdysozoa</taxon>
        <taxon>Nematoda</taxon>
        <taxon>Enoplea</taxon>
        <taxon>Dorylaimia</taxon>
        <taxon>Trichinellida</taxon>
        <taxon>Trichinellidae</taxon>
        <taxon>Trichinella</taxon>
    </lineage>
</organism>
<comment type="caution">
    <text evidence="1">The sequence shown here is derived from an EMBL/GenBank/DDBJ whole genome shotgun (WGS) entry which is preliminary data.</text>
</comment>
<evidence type="ECO:0000313" key="2">
    <source>
        <dbReference type="Proteomes" id="UP000054653"/>
    </source>
</evidence>
<name>A0A0V0Z3S1_TRIBR</name>
<protein>
    <submittedName>
        <fullName evidence="1">Uncharacterized protein</fullName>
    </submittedName>
</protein>
<keyword evidence="2" id="KW-1185">Reference proteome</keyword>